<evidence type="ECO:0000313" key="1">
    <source>
        <dbReference type="EMBL" id="KAJ7999182.1"/>
    </source>
</evidence>
<dbReference type="Proteomes" id="UP001157502">
    <property type="component" value="Chromosome 17"/>
</dbReference>
<dbReference type="EMBL" id="CM055744">
    <property type="protein sequence ID" value="KAJ7999182.1"/>
    <property type="molecule type" value="Genomic_DNA"/>
</dbReference>
<accession>A0ACC2G6K6</accession>
<protein>
    <submittedName>
        <fullName evidence="1">Uncharacterized protein</fullName>
    </submittedName>
</protein>
<keyword evidence="2" id="KW-1185">Reference proteome</keyword>
<evidence type="ECO:0000313" key="2">
    <source>
        <dbReference type="Proteomes" id="UP001157502"/>
    </source>
</evidence>
<gene>
    <name evidence="1" type="ORF">DPEC_G00212750</name>
</gene>
<reference evidence="1" key="1">
    <citation type="submission" date="2021-05" db="EMBL/GenBank/DDBJ databases">
        <authorList>
            <person name="Pan Q."/>
            <person name="Jouanno E."/>
            <person name="Zahm M."/>
            <person name="Klopp C."/>
            <person name="Cabau C."/>
            <person name="Louis A."/>
            <person name="Berthelot C."/>
            <person name="Parey E."/>
            <person name="Roest Crollius H."/>
            <person name="Montfort J."/>
            <person name="Robinson-Rechavi M."/>
            <person name="Bouchez O."/>
            <person name="Lampietro C."/>
            <person name="Lopez Roques C."/>
            <person name="Donnadieu C."/>
            <person name="Postlethwait J."/>
            <person name="Bobe J."/>
            <person name="Dillon D."/>
            <person name="Chandos A."/>
            <person name="von Hippel F."/>
            <person name="Guiguen Y."/>
        </authorList>
    </citation>
    <scope>NUCLEOTIDE SEQUENCE</scope>
    <source>
        <strain evidence="1">YG-Jan2019</strain>
    </source>
</reference>
<comment type="caution">
    <text evidence="1">The sequence shown here is derived from an EMBL/GenBank/DDBJ whole genome shotgun (WGS) entry which is preliminary data.</text>
</comment>
<proteinExistence type="predicted"/>
<organism evidence="1 2">
    <name type="scientific">Dallia pectoralis</name>
    <name type="common">Alaska blackfish</name>
    <dbReference type="NCBI Taxonomy" id="75939"/>
    <lineage>
        <taxon>Eukaryota</taxon>
        <taxon>Metazoa</taxon>
        <taxon>Chordata</taxon>
        <taxon>Craniata</taxon>
        <taxon>Vertebrata</taxon>
        <taxon>Euteleostomi</taxon>
        <taxon>Actinopterygii</taxon>
        <taxon>Neopterygii</taxon>
        <taxon>Teleostei</taxon>
        <taxon>Protacanthopterygii</taxon>
        <taxon>Esociformes</taxon>
        <taxon>Umbridae</taxon>
        <taxon>Dallia</taxon>
    </lineage>
</organism>
<sequence length="568" mass="63854">MDSLEIEEQLGRIKKRDLFQTHFYKTASRVFGPVKPRVRVFTAPPMPTPPVCKQMYANKVPTSANKVQKIYQHDSTAEMFMESEAGVSSPSAKELLLDNNVSEDWVNERRCLRRQLDSLGDVTRWVRSKQMVTELEIMVVEREKKTPKSPSRVPDYNMTPPRACQASVRARVTCPSRQPNVPRMRAVDVRFSLPEVGILVVPEQLETPVSSLRGVEANKLNVNELAGDIETCTEEEIFHGDHRNLPEKEKQGSPLGVDTGGPWDISRMRGRQQGTLSPAVLRPVWSCAPQPGLELRGDQLLTFPSSVVDQQERALIQQHRRNRIKQGMIRDEEVLAMMRTVCTGNQIQDAHSNPSSLGGDAGRLVDRFRRQCLGEYLGTLEKCHNEGVTVNQATLERVLLHPGDSSLRGSECLLRQAGSNPMPGCGNRLSPWTGYNSRAPEEEEEDDHDLEEEDISHKVCHETIRCPSRSSVHQGIKQKTKHWASREEIGQMTKNMRGPSGHSADPNAFWPGQDNHVRLYLPRIGLPPEGVLFEHIVHCPAPSTGTWPINNKGYFTSGDIEGHKTYIL</sequence>
<name>A0ACC2G6K6_DALPE</name>